<sequence>MKFMGKAVVAVAAVGFAAGSVIGAGTANAGGLYGAIAFSAEEWSYGTGIDAPSREEAIEEALAWCGWDGASDCVVFVDWSDGCGALVYSDDAVGSGAGPTRSDALFAAYTSLAQYYPPAMLANVGSADKSGAEISEVLCTANAY</sequence>
<dbReference type="OrthoDB" id="4554786at2"/>
<organism evidence="3 4">
    <name type="scientific">Nocardia bhagyanarayanae</name>
    <dbReference type="NCBI Taxonomy" id="1215925"/>
    <lineage>
        <taxon>Bacteria</taxon>
        <taxon>Bacillati</taxon>
        <taxon>Actinomycetota</taxon>
        <taxon>Actinomycetes</taxon>
        <taxon>Mycobacteriales</taxon>
        <taxon>Nocardiaceae</taxon>
        <taxon>Nocardia</taxon>
    </lineage>
</organism>
<dbReference type="AlphaFoldDB" id="A0A543FHG9"/>
<protein>
    <submittedName>
        <fullName evidence="3">Uncharacterized protein DUF4189</fullName>
    </submittedName>
</protein>
<name>A0A543FHG9_9NOCA</name>
<evidence type="ECO:0000313" key="3">
    <source>
        <dbReference type="EMBL" id="TQM33212.1"/>
    </source>
</evidence>
<evidence type="ECO:0000259" key="2">
    <source>
        <dbReference type="Pfam" id="PF13827"/>
    </source>
</evidence>
<dbReference type="InterPro" id="IPR025240">
    <property type="entry name" value="DUF4189"/>
</dbReference>
<feature type="chain" id="PRO_5038612498" evidence="1">
    <location>
        <begin position="24"/>
        <end position="144"/>
    </location>
</feature>
<dbReference type="RefSeq" id="WP_141811014.1">
    <property type="nucleotide sequence ID" value="NZ_VFPG01000001.1"/>
</dbReference>
<dbReference type="EMBL" id="VFPG01000001">
    <property type="protein sequence ID" value="TQM33212.1"/>
    <property type="molecule type" value="Genomic_DNA"/>
</dbReference>
<reference evidence="3 4" key="1">
    <citation type="submission" date="2019-06" db="EMBL/GenBank/DDBJ databases">
        <title>Sequencing the genomes of 1000 actinobacteria strains.</title>
        <authorList>
            <person name="Klenk H.-P."/>
        </authorList>
    </citation>
    <scope>NUCLEOTIDE SEQUENCE [LARGE SCALE GENOMIC DNA]</scope>
    <source>
        <strain evidence="3 4">DSM 103495</strain>
    </source>
</reference>
<keyword evidence="1" id="KW-0732">Signal</keyword>
<proteinExistence type="predicted"/>
<feature type="signal peptide" evidence="1">
    <location>
        <begin position="1"/>
        <end position="23"/>
    </location>
</feature>
<comment type="caution">
    <text evidence="3">The sequence shown here is derived from an EMBL/GenBank/DDBJ whole genome shotgun (WGS) entry which is preliminary data.</text>
</comment>
<evidence type="ECO:0000313" key="4">
    <source>
        <dbReference type="Proteomes" id="UP000316331"/>
    </source>
</evidence>
<keyword evidence="4" id="KW-1185">Reference proteome</keyword>
<feature type="domain" description="DUF4189" evidence="2">
    <location>
        <begin position="33"/>
        <end position="113"/>
    </location>
</feature>
<gene>
    <name evidence="3" type="ORF">FB390_4931</name>
</gene>
<evidence type="ECO:0000256" key="1">
    <source>
        <dbReference type="SAM" id="SignalP"/>
    </source>
</evidence>
<dbReference type="Proteomes" id="UP000316331">
    <property type="component" value="Unassembled WGS sequence"/>
</dbReference>
<accession>A0A543FHG9</accession>
<dbReference type="Pfam" id="PF13827">
    <property type="entry name" value="DUF4189"/>
    <property type="match status" value="1"/>
</dbReference>